<name>X1MFT9_9ZZZZ</name>
<dbReference type="EMBL" id="BARV01011224">
    <property type="protein sequence ID" value="GAI05249.1"/>
    <property type="molecule type" value="Genomic_DNA"/>
</dbReference>
<comment type="caution">
    <text evidence="1">The sequence shown here is derived from an EMBL/GenBank/DDBJ whole genome shotgun (WGS) entry which is preliminary data.</text>
</comment>
<proteinExistence type="predicted"/>
<feature type="non-terminal residue" evidence="1">
    <location>
        <position position="1"/>
    </location>
</feature>
<gene>
    <name evidence="1" type="ORF">S06H3_21384</name>
</gene>
<protein>
    <submittedName>
        <fullName evidence="1">Uncharacterized protein</fullName>
    </submittedName>
</protein>
<dbReference type="AlphaFoldDB" id="X1MFT9"/>
<organism evidence="1">
    <name type="scientific">marine sediment metagenome</name>
    <dbReference type="NCBI Taxonomy" id="412755"/>
    <lineage>
        <taxon>unclassified sequences</taxon>
        <taxon>metagenomes</taxon>
        <taxon>ecological metagenomes</taxon>
    </lineage>
</organism>
<accession>X1MFT9</accession>
<reference evidence="1" key="1">
    <citation type="journal article" date="2014" name="Front. Microbiol.">
        <title>High frequency of phylogenetically diverse reductive dehalogenase-homologous genes in deep subseafloor sedimentary metagenomes.</title>
        <authorList>
            <person name="Kawai M."/>
            <person name="Futagami T."/>
            <person name="Toyoda A."/>
            <person name="Takaki Y."/>
            <person name="Nishi S."/>
            <person name="Hori S."/>
            <person name="Arai W."/>
            <person name="Tsubouchi T."/>
            <person name="Morono Y."/>
            <person name="Uchiyama I."/>
            <person name="Ito T."/>
            <person name="Fujiyama A."/>
            <person name="Inagaki F."/>
            <person name="Takami H."/>
        </authorList>
    </citation>
    <scope>NUCLEOTIDE SEQUENCE</scope>
    <source>
        <strain evidence="1">Expedition CK06-06</strain>
    </source>
</reference>
<sequence>NYTTKLRNIKRYVDFKKKVQSPQDKGDVRIKTKRNIKVMTFKMIKLTRI</sequence>
<evidence type="ECO:0000313" key="1">
    <source>
        <dbReference type="EMBL" id="GAI05249.1"/>
    </source>
</evidence>